<name>A0A820PM85_9BILA</name>
<evidence type="ECO:0000313" key="2">
    <source>
        <dbReference type="Proteomes" id="UP000663881"/>
    </source>
</evidence>
<evidence type="ECO:0000313" key="1">
    <source>
        <dbReference type="EMBL" id="CAF4407204.1"/>
    </source>
</evidence>
<comment type="caution">
    <text evidence="1">The sequence shown here is derived from an EMBL/GenBank/DDBJ whole genome shotgun (WGS) entry which is preliminary data.</text>
</comment>
<reference evidence="1" key="1">
    <citation type="submission" date="2021-02" db="EMBL/GenBank/DDBJ databases">
        <authorList>
            <person name="Nowell W R."/>
        </authorList>
    </citation>
    <scope>NUCLEOTIDE SEQUENCE</scope>
</reference>
<protein>
    <submittedName>
        <fullName evidence="1">Uncharacterized protein</fullName>
    </submittedName>
</protein>
<sequence>RCVGYNVYSINVSLSPRTNYRLRIITYTVARVNNEYEDHKQLNDESFLLNTTNLYYQVLFTTIDLP</sequence>
<feature type="non-terminal residue" evidence="1">
    <location>
        <position position="66"/>
    </location>
</feature>
<dbReference type="Proteomes" id="UP000663881">
    <property type="component" value="Unassembled WGS sequence"/>
</dbReference>
<accession>A0A820PM85</accession>
<gene>
    <name evidence="1" type="ORF">OKA104_LOCUS51732</name>
</gene>
<dbReference type="EMBL" id="CAJOAY010028627">
    <property type="protein sequence ID" value="CAF4407204.1"/>
    <property type="molecule type" value="Genomic_DNA"/>
</dbReference>
<dbReference type="AlphaFoldDB" id="A0A820PM85"/>
<feature type="non-terminal residue" evidence="1">
    <location>
        <position position="1"/>
    </location>
</feature>
<proteinExistence type="predicted"/>
<organism evidence="1 2">
    <name type="scientific">Adineta steineri</name>
    <dbReference type="NCBI Taxonomy" id="433720"/>
    <lineage>
        <taxon>Eukaryota</taxon>
        <taxon>Metazoa</taxon>
        <taxon>Spiralia</taxon>
        <taxon>Gnathifera</taxon>
        <taxon>Rotifera</taxon>
        <taxon>Eurotatoria</taxon>
        <taxon>Bdelloidea</taxon>
        <taxon>Adinetida</taxon>
        <taxon>Adinetidae</taxon>
        <taxon>Adineta</taxon>
    </lineage>
</organism>